<gene>
    <name evidence="2" type="ORF">Thpro_021556</name>
</gene>
<sequence>MTPLDIAGLIVGAAIIVVVKLMATGVTMVATWVQRTEDEMRVKQEKIFASRGQ</sequence>
<dbReference type="AlphaFoldDB" id="A0A1A6C3U2"/>
<feature type="transmembrane region" description="Helical" evidence="1">
    <location>
        <begin position="6"/>
        <end position="33"/>
    </location>
</feature>
<comment type="caution">
    <text evidence="2">The sequence shown here is derived from an EMBL/GenBank/DDBJ whole genome shotgun (WGS) entry which is preliminary data.</text>
</comment>
<dbReference type="RefSeq" id="WP_161489952.1">
    <property type="nucleotide sequence ID" value="NZ_JQSG02000003.1"/>
</dbReference>
<dbReference type="OrthoDB" id="5797277at2"/>
<protein>
    <submittedName>
        <fullName evidence="2">Uncharacterized protein</fullName>
    </submittedName>
</protein>
<keyword evidence="1" id="KW-0472">Membrane</keyword>
<organism evidence="2 3">
    <name type="scientific">Acidihalobacter prosperus</name>
    <dbReference type="NCBI Taxonomy" id="160660"/>
    <lineage>
        <taxon>Bacteria</taxon>
        <taxon>Pseudomonadati</taxon>
        <taxon>Pseudomonadota</taxon>
        <taxon>Gammaproteobacteria</taxon>
        <taxon>Chromatiales</taxon>
        <taxon>Ectothiorhodospiraceae</taxon>
        <taxon>Acidihalobacter</taxon>
    </lineage>
</organism>
<name>A0A1A6C3U2_9GAMM</name>
<evidence type="ECO:0000313" key="2">
    <source>
        <dbReference type="EMBL" id="OBS09228.1"/>
    </source>
</evidence>
<keyword evidence="1" id="KW-1133">Transmembrane helix</keyword>
<keyword evidence="3" id="KW-1185">Reference proteome</keyword>
<dbReference type="EMBL" id="JQSG02000003">
    <property type="protein sequence ID" value="OBS09228.1"/>
    <property type="molecule type" value="Genomic_DNA"/>
</dbReference>
<proteinExistence type="predicted"/>
<evidence type="ECO:0000256" key="1">
    <source>
        <dbReference type="SAM" id="Phobius"/>
    </source>
</evidence>
<evidence type="ECO:0000313" key="3">
    <source>
        <dbReference type="Proteomes" id="UP000029273"/>
    </source>
</evidence>
<keyword evidence="1" id="KW-0812">Transmembrane</keyword>
<reference evidence="2 3" key="1">
    <citation type="journal article" date="2014" name="Genome Announc.">
        <title>Draft Genome Sequence of the Iron-Oxidizing, Acidophilic, and Halotolerant 'Thiobacillus prosperus' Type Strain DSM 5130.</title>
        <authorList>
            <person name="Ossandon F.J."/>
            <person name="Cardenas J.P."/>
            <person name="Corbett M."/>
            <person name="Quatrini R."/>
            <person name="Holmes D.S."/>
            <person name="Watkin E."/>
        </authorList>
    </citation>
    <scope>NUCLEOTIDE SEQUENCE [LARGE SCALE GENOMIC DNA]</scope>
    <source>
        <strain evidence="2 3">DSM 5130</strain>
    </source>
</reference>
<accession>A0A1A6C3U2</accession>
<dbReference type="Proteomes" id="UP000029273">
    <property type="component" value="Unassembled WGS sequence"/>
</dbReference>